<reference evidence="1 2" key="1">
    <citation type="submission" date="2020-07" db="EMBL/GenBank/DDBJ databases">
        <title>Halieaceae bacterium, F7430, whole genome shotgun sequencing project.</title>
        <authorList>
            <person name="Jiang S."/>
            <person name="Liu Z.W."/>
            <person name="Du Z.J."/>
        </authorList>
    </citation>
    <scope>NUCLEOTIDE SEQUENCE [LARGE SCALE GENOMIC DNA]</scope>
    <source>
        <strain evidence="1 2">F7430</strain>
    </source>
</reference>
<accession>A0A7W2TTM1</accession>
<comment type="caution">
    <text evidence="1">The sequence shown here is derived from an EMBL/GenBank/DDBJ whole genome shotgun (WGS) entry which is preliminary data.</text>
</comment>
<dbReference type="Gene3D" id="3.90.1010.10">
    <property type="match status" value="1"/>
</dbReference>
<protein>
    <submittedName>
        <fullName evidence="1">Iron-sulfur cluster assembly scaffold protein</fullName>
    </submittedName>
</protein>
<dbReference type="RefSeq" id="WP_182168636.1">
    <property type="nucleotide sequence ID" value="NZ_JACFXU010000013.1"/>
</dbReference>
<dbReference type="CDD" id="cd06664">
    <property type="entry name" value="IscU_like"/>
    <property type="match status" value="1"/>
</dbReference>
<dbReference type="GO" id="GO:0005506">
    <property type="term" value="F:iron ion binding"/>
    <property type="evidence" value="ECO:0007669"/>
    <property type="project" value="InterPro"/>
</dbReference>
<evidence type="ECO:0000313" key="1">
    <source>
        <dbReference type="EMBL" id="MBA6411777.1"/>
    </source>
</evidence>
<dbReference type="Proteomes" id="UP000539350">
    <property type="component" value="Unassembled WGS sequence"/>
</dbReference>
<keyword evidence="2" id="KW-1185">Reference proteome</keyword>
<dbReference type="EMBL" id="JACFXU010000013">
    <property type="protein sequence ID" value="MBA6411777.1"/>
    <property type="molecule type" value="Genomic_DNA"/>
</dbReference>
<dbReference type="GO" id="GO:0051536">
    <property type="term" value="F:iron-sulfur cluster binding"/>
    <property type="evidence" value="ECO:0007669"/>
    <property type="project" value="InterPro"/>
</dbReference>
<sequence>MSKTITKDGAEKLNPIEFTAALKEYRAYVRRQKRLSGEHVRTTTVHSRQLCGSQLTLDAHIEHGTVKALGFSIQACSLGQASTAMVLQRAEGLTKNELQRAAEQLEVLLVGQWPAEALIWPELAIFIHADSMPARHDSARLVFRALLQLFEEEENSV</sequence>
<organism evidence="1 2">
    <name type="scientific">Sediminihaliea albiluteola</name>
    <dbReference type="NCBI Taxonomy" id="2758564"/>
    <lineage>
        <taxon>Bacteria</taxon>
        <taxon>Pseudomonadati</taxon>
        <taxon>Pseudomonadota</taxon>
        <taxon>Gammaproteobacteria</taxon>
        <taxon>Cellvibrionales</taxon>
        <taxon>Halieaceae</taxon>
        <taxon>Sediminihaliea</taxon>
    </lineage>
</organism>
<dbReference type="GO" id="GO:0016226">
    <property type="term" value="P:iron-sulfur cluster assembly"/>
    <property type="evidence" value="ECO:0007669"/>
    <property type="project" value="InterPro"/>
</dbReference>
<gene>
    <name evidence="1" type="ORF">H2508_01470</name>
</gene>
<dbReference type="AlphaFoldDB" id="A0A7W2TTM1"/>
<evidence type="ECO:0000313" key="2">
    <source>
        <dbReference type="Proteomes" id="UP000539350"/>
    </source>
</evidence>
<dbReference type="SUPFAM" id="SSF82649">
    <property type="entry name" value="SufE/NifU"/>
    <property type="match status" value="1"/>
</dbReference>
<dbReference type="InterPro" id="IPR002871">
    <property type="entry name" value="NIF_FeS_clus_asmbl_NifU_N"/>
</dbReference>
<name>A0A7W2TTM1_9GAMM</name>
<proteinExistence type="predicted"/>